<organism evidence="1 2">
    <name type="scientific">Ceriporiopsis subvermispora (strain B)</name>
    <name type="common">White-rot fungus</name>
    <name type="synonym">Gelatoporia subvermispora</name>
    <dbReference type="NCBI Taxonomy" id="914234"/>
    <lineage>
        <taxon>Eukaryota</taxon>
        <taxon>Fungi</taxon>
        <taxon>Dikarya</taxon>
        <taxon>Basidiomycota</taxon>
        <taxon>Agaricomycotina</taxon>
        <taxon>Agaricomycetes</taxon>
        <taxon>Polyporales</taxon>
        <taxon>Gelatoporiaceae</taxon>
        <taxon>Gelatoporia</taxon>
    </lineage>
</organism>
<sequence length="71" mass="7832">MSVSDLTRATWLNEKPGQSQAVSVRVQGENWAEGIVVQITGLGYIVEFVLNGVTQRRSFNAGDVRRVNPQT</sequence>
<dbReference type="AlphaFoldDB" id="M2R6V5"/>
<gene>
    <name evidence="1" type="ORF">CERSUDRAFT_97987</name>
</gene>
<protein>
    <submittedName>
        <fullName evidence="1">Uncharacterized protein</fullName>
    </submittedName>
</protein>
<keyword evidence="2" id="KW-1185">Reference proteome</keyword>
<dbReference type="HOGENOM" id="CLU_2739790_0_0_1"/>
<reference evidence="1 2" key="1">
    <citation type="journal article" date="2012" name="Proc. Natl. Acad. Sci. U.S.A.">
        <title>Comparative genomics of Ceriporiopsis subvermispora and Phanerochaete chrysosporium provide insight into selective ligninolysis.</title>
        <authorList>
            <person name="Fernandez-Fueyo E."/>
            <person name="Ruiz-Duenas F.J."/>
            <person name="Ferreira P."/>
            <person name="Floudas D."/>
            <person name="Hibbett D.S."/>
            <person name="Canessa P."/>
            <person name="Larrondo L.F."/>
            <person name="James T.Y."/>
            <person name="Seelenfreund D."/>
            <person name="Lobos S."/>
            <person name="Polanco R."/>
            <person name="Tello M."/>
            <person name="Honda Y."/>
            <person name="Watanabe T."/>
            <person name="Watanabe T."/>
            <person name="Ryu J.S."/>
            <person name="Kubicek C.P."/>
            <person name="Schmoll M."/>
            <person name="Gaskell J."/>
            <person name="Hammel K.E."/>
            <person name="St John F.J."/>
            <person name="Vanden Wymelenberg A."/>
            <person name="Sabat G."/>
            <person name="Splinter BonDurant S."/>
            <person name="Syed K."/>
            <person name="Yadav J.S."/>
            <person name="Doddapaneni H."/>
            <person name="Subramanian V."/>
            <person name="Lavin J.L."/>
            <person name="Oguiza J.A."/>
            <person name="Perez G."/>
            <person name="Pisabarro A.G."/>
            <person name="Ramirez L."/>
            <person name="Santoyo F."/>
            <person name="Master E."/>
            <person name="Coutinho P.M."/>
            <person name="Henrissat B."/>
            <person name="Lombard V."/>
            <person name="Magnuson J.K."/>
            <person name="Kuees U."/>
            <person name="Hori C."/>
            <person name="Igarashi K."/>
            <person name="Samejima M."/>
            <person name="Held B.W."/>
            <person name="Barry K.W."/>
            <person name="LaButti K.M."/>
            <person name="Lapidus A."/>
            <person name="Lindquist E.A."/>
            <person name="Lucas S.M."/>
            <person name="Riley R."/>
            <person name="Salamov A.A."/>
            <person name="Hoffmeister D."/>
            <person name="Schwenk D."/>
            <person name="Hadar Y."/>
            <person name="Yarden O."/>
            <person name="de Vries R.P."/>
            <person name="Wiebenga A."/>
            <person name="Stenlid J."/>
            <person name="Eastwood D."/>
            <person name="Grigoriev I.V."/>
            <person name="Berka R.M."/>
            <person name="Blanchette R.A."/>
            <person name="Kersten P."/>
            <person name="Martinez A.T."/>
            <person name="Vicuna R."/>
            <person name="Cullen D."/>
        </authorList>
    </citation>
    <scope>NUCLEOTIDE SEQUENCE [LARGE SCALE GENOMIC DNA]</scope>
    <source>
        <strain evidence="1 2">B</strain>
    </source>
</reference>
<evidence type="ECO:0000313" key="2">
    <source>
        <dbReference type="Proteomes" id="UP000016930"/>
    </source>
</evidence>
<dbReference type="Proteomes" id="UP000016930">
    <property type="component" value="Unassembled WGS sequence"/>
</dbReference>
<accession>M2R6V5</accession>
<proteinExistence type="predicted"/>
<name>M2R6V5_CERS8</name>
<evidence type="ECO:0000313" key="1">
    <source>
        <dbReference type="EMBL" id="EMD34062.1"/>
    </source>
</evidence>
<dbReference type="EMBL" id="KB445804">
    <property type="protein sequence ID" value="EMD34062.1"/>
    <property type="molecule type" value="Genomic_DNA"/>
</dbReference>